<evidence type="ECO:0000313" key="3">
    <source>
        <dbReference type="Proteomes" id="UP001345827"/>
    </source>
</evidence>
<name>A0AAV9QL95_9PEZI</name>
<comment type="caution">
    <text evidence="2">The sequence shown here is derived from an EMBL/GenBank/DDBJ whole genome shotgun (WGS) entry which is preliminary data.</text>
</comment>
<dbReference type="AlphaFoldDB" id="A0AAV9QL95"/>
<reference evidence="2 3" key="1">
    <citation type="submission" date="2023-06" db="EMBL/GenBank/DDBJ databases">
        <title>Black Yeasts Isolated from many extreme environments.</title>
        <authorList>
            <person name="Coleine C."/>
            <person name="Stajich J.E."/>
            <person name="Selbmann L."/>
        </authorList>
    </citation>
    <scope>NUCLEOTIDE SEQUENCE [LARGE SCALE GENOMIC DNA]</scope>
    <source>
        <strain evidence="2 3">CCFEE 5887</strain>
    </source>
</reference>
<keyword evidence="3" id="KW-1185">Reference proteome</keyword>
<organism evidence="2 3">
    <name type="scientific">Vermiconidia calcicola</name>
    <dbReference type="NCBI Taxonomy" id="1690605"/>
    <lineage>
        <taxon>Eukaryota</taxon>
        <taxon>Fungi</taxon>
        <taxon>Dikarya</taxon>
        <taxon>Ascomycota</taxon>
        <taxon>Pezizomycotina</taxon>
        <taxon>Dothideomycetes</taxon>
        <taxon>Dothideomycetidae</taxon>
        <taxon>Mycosphaerellales</taxon>
        <taxon>Extremaceae</taxon>
        <taxon>Vermiconidia</taxon>
    </lineage>
</organism>
<feature type="region of interest" description="Disordered" evidence="1">
    <location>
        <begin position="418"/>
        <end position="437"/>
    </location>
</feature>
<feature type="region of interest" description="Disordered" evidence="1">
    <location>
        <begin position="315"/>
        <end position="335"/>
    </location>
</feature>
<feature type="region of interest" description="Disordered" evidence="1">
    <location>
        <begin position="442"/>
        <end position="490"/>
    </location>
</feature>
<proteinExistence type="predicted"/>
<feature type="region of interest" description="Disordered" evidence="1">
    <location>
        <begin position="1"/>
        <end position="29"/>
    </location>
</feature>
<dbReference type="EMBL" id="JAXLQG010000002">
    <property type="protein sequence ID" value="KAK5543443.1"/>
    <property type="molecule type" value="Genomic_DNA"/>
</dbReference>
<sequence>MTATAQPARSRSSPATFMDRFRGSAKKKTNAFRKRLSGCINTGGDKGSAEQPSSVRDFLSCAPGVRQNQPQVLPVKKARARPQSEYLPKMHFDRKSNNSLANISEMSTGRSSQFSGSEVSLPSSFAAPGWEIPPADLIADREYNAYRPNFRRRNAIVFESPDDFEQFRTIKHDPVELVANDMPPGTRNKQHLTKTNCLPRPGAANHVAELSASIQPATAVESTRVPLANSNGGQYKPYPGTVVNKPVSYVIPALQAGYVGGVPPNLRAGHVRHVSDSTNGARPQHAATKQTSKEHYSWPLIDFQEEMFLNTDPSRAGLVNPQRRYPKHQEPRIPSMDFSEGKLEEEVSAMLGNLQVEERVADARSSFAPPVSPLQGRTVHEMEAAGANTRHARVIPRNGSHLGESVELEGTRYVTNIPSRRQQTLSPVSPMSSDGARVSQHEYNWPRFSEVQRYEDPAEEYSRRYRDRRRDMRRERVEESKAEQQRQPNK</sequence>
<accession>A0AAV9QL95</accession>
<evidence type="ECO:0000256" key="1">
    <source>
        <dbReference type="SAM" id="MobiDB-lite"/>
    </source>
</evidence>
<dbReference type="Proteomes" id="UP001345827">
    <property type="component" value="Unassembled WGS sequence"/>
</dbReference>
<evidence type="ECO:0000313" key="2">
    <source>
        <dbReference type="EMBL" id="KAK5543443.1"/>
    </source>
</evidence>
<feature type="compositionally biased region" description="Basic and acidic residues" evidence="1">
    <location>
        <begin position="450"/>
        <end position="484"/>
    </location>
</feature>
<protein>
    <submittedName>
        <fullName evidence="2">Uncharacterized protein</fullName>
    </submittedName>
</protein>
<feature type="compositionally biased region" description="Polar residues" evidence="1">
    <location>
        <begin position="1"/>
        <end position="15"/>
    </location>
</feature>
<feature type="compositionally biased region" description="Polar residues" evidence="1">
    <location>
        <begin position="418"/>
        <end position="432"/>
    </location>
</feature>
<gene>
    <name evidence="2" type="ORF">LTR25_001057</name>
</gene>